<feature type="compositionally biased region" description="Basic and acidic residues" evidence="1">
    <location>
        <begin position="131"/>
        <end position="154"/>
    </location>
</feature>
<feature type="compositionally biased region" description="Basic and acidic residues" evidence="1">
    <location>
        <begin position="74"/>
        <end position="86"/>
    </location>
</feature>
<organism evidence="2 3">
    <name type="scientific">Cylicostephanus goldi</name>
    <name type="common">Nematode worm</name>
    <dbReference type="NCBI Taxonomy" id="71465"/>
    <lineage>
        <taxon>Eukaryota</taxon>
        <taxon>Metazoa</taxon>
        <taxon>Ecdysozoa</taxon>
        <taxon>Nematoda</taxon>
        <taxon>Chromadorea</taxon>
        <taxon>Rhabditida</taxon>
        <taxon>Rhabditina</taxon>
        <taxon>Rhabditomorpha</taxon>
        <taxon>Strongyloidea</taxon>
        <taxon>Strongylidae</taxon>
        <taxon>Cylicostephanus</taxon>
    </lineage>
</organism>
<reference evidence="2 3" key="1">
    <citation type="submission" date="2018-11" db="EMBL/GenBank/DDBJ databases">
        <authorList>
            <consortium name="Pathogen Informatics"/>
        </authorList>
    </citation>
    <scope>NUCLEOTIDE SEQUENCE [LARGE SCALE GENOMIC DNA]</scope>
</reference>
<evidence type="ECO:0000313" key="3">
    <source>
        <dbReference type="Proteomes" id="UP000271889"/>
    </source>
</evidence>
<feature type="region of interest" description="Disordered" evidence="1">
    <location>
        <begin position="56"/>
        <end position="86"/>
    </location>
</feature>
<feature type="compositionally biased region" description="Basic and acidic residues" evidence="1">
    <location>
        <begin position="186"/>
        <end position="207"/>
    </location>
</feature>
<feature type="region of interest" description="Disordered" evidence="1">
    <location>
        <begin position="171"/>
        <end position="207"/>
    </location>
</feature>
<protein>
    <submittedName>
        <fullName evidence="2">Uncharacterized protein</fullName>
    </submittedName>
</protein>
<keyword evidence="3" id="KW-1185">Reference proteome</keyword>
<accession>A0A3P6QIS6</accession>
<dbReference type="AlphaFoldDB" id="A0A3P6QIS6"/>
<gene>
    <name evidence="2" type="ORF">CGOC_LOCUS226</name>
</gene>
<dbReference type="Proteomes" id="UP000271889">
    <property type="component" value="Unassembled WGS sequence"/>
</dbReference>
<proteinExistence type="predicted"/>
<evidence type="ECO:0000313" key="2">
    <source>
        <dbReference type="EMBL" id="VDK43780.1"/>
    </source>
</evidence>
<name>A0A3P6QIS6_CYLGO</name>
<evidence type="ECO:0000256" key="1">
    <source>
        <dbReference type="SAM" id="MobiDB-lite"/>
    </source>
</evidence>
<dbReference type="EMBL" id="UYRV01000297">
    <property type="protein sequence ID" value="VDK43780.1"/>
    <property type="molecule type" value="Genomic_DNA"/>
</dbReference>
<feature type="region of interest" description="Disordered" evidence="1">
    <location>
        <begin position="127"/>
        <end position="154"/>
    </location>
</feature>
<feature type="compositionally biased region" description="Polar residues" evidence="1">
    <location>
        <begin position="56"/>
        <end position="65"/>
    </location>
</feature>
<feature type="compositionally biased region" description="Polar residues" evidence="1">
    <location>
        <begin position="174"/>
        <end position="185"/>
    </location>
</feature>
<sequence>MGHIQCLRSVFTLPLNDQEYRVCVDFGRFANQNLIPVIADDSDERVFLPQCAYQPTSPVGSSLGRNSPRGRYHSRSESRSPLKNKGECARVAVLPPTQNQPAADLRKLKRPTQMPVYAVVGRIPFHTTPIRSDRNNNDGHENQDTHPAPYDKNEDYMTDGYGCIRNSAKGRMRTNFSDHQNTGNRESGEHKGHVGAKDDDRFTHTAR</sequence>
<dbReference type="OrthoDB" id="5773768at2759"/>